<dbReference type="Pfam" id="PF01266">
    <property type="entry name" value="DAO"/>
    <property type="match status" value="1"/>
</dbReference>
<evidence type="ECO:0000259" key="2">
    <source>
        <dbReference type="PROSITE" id="PS50206"/>
    </source>
</evidence>
<dbReference type="EMBL" id="CZQE01000389">
    <property type="protein sequence ID" value="CUS46729.1"/>
    <property type="molecule type" value="Genomic_DNA"/>
</dbReference>
<dbReference type="AlphaFoldDB" id="A0A160TS60"/>
<gene>
    <name evidence="3" type="ORF">MGWOODY_Smn458</name>
</gene>
<proteinExistence type="predicted"/>
<dbReference type="SUPFAM" id="SSF51905">
    <property type="entry name" value="FAD/NAD(P)-binding domain"/>
    <property type="match status" value="1"/>
</dbReference>
<accession>A0A160TS60</accession>
<keyword evidence="1" id="KW-1133">Transmembrane helix</keyword>
<dbReference type="Gene3D" id="3.50.50.60">
    <property type="entry name" value="FAD/NAD(P)-binding domain"/>
    <property type="match status" value="1"/>
</dbReference>
<keyword evidence="1" id="KW-0472">Membrane</keyword>
<dbReference type="InterPro" id="IPR036188">
    <property type="entry name" value="FAD/NAD-bd_sf"/>
</dbReference>
<evidence type="ECO:0000313" key="3">
    <source>
        <dbReference type="EMBL" id="CUS46729.1"/>
    </source>
</evidence>
<keyword evidence="1" id="KW-0812">Transmembrane</keyword>
<reference evidence="3" key="1">
    <citation type="submission" date="2015-10" db="EMBL/GenBank/DDBJ databases">
        <authorList>
            <person name="Gilbert D.G."/>
        </authorList>
    </citation>
    <scope>NUCLEOTIDE SEQUENCE</scope>
</reference>
<dbReference type="Gene3D" id="3.30.9.10">
    <property type="entry name" value="D-Amino Acid Oxidase, subunit A, domain 2"/>
    <property type="match status" value="1"/>
</dbReference>
<protein>
    <submittedName>
        <fullName evidence="3">FAD dependent oxidoreductase</fullName>
    </submittedName>
</protein>
<name>A0A160TS60_9ZZZZ</name>
<evidence type="ECO:0000256" key="1">
    <source>
        <dbReference type="SAM" id="Phobius"/>
    </source>
</evidence>
<sequence>MSEPATPKGASVIVIGAGVTGLSAAWWLARSGLDVVVLDKGIVGWEASGRNGGGASHYQSPLFAEEQRMWPMMDELLGYPTEYRRERIIIQRDPDLLDHYRAVGRMCTAMGYPVDDLDSKQAQEMVPLTDETCLGGIHLRFGGHANPQRTVQAYAWALQDLGGRVLQHCPALSIETKGGTVVAVETPRGRIACDALVVAAGPQSGMLLAPLGVDFPLASARAEMIVTEPAPLMKIGGVDGNGLYGRQTLRGNLAFGGGPHEWIAMEPTGPVSRPTSPLVRNLARRVAEMFPRAAGLNVIRSWAGVIENTPDGRPILDRLTDPGNVTVATMSGVGFGLSPASGHAIRDLVIDGTCSFADIAKLGLARFATLEPDWREQRGWAA</sequence>
<dbReference type="InterPro" id="IPR006076">
    <property type="entry name" value="FAD-dep_OxRdtase"/>
</dbReference>
<dbReference type="PROSITE" id="PS50206">
    <property type="entry name" value="RHODANESE_3"/>
    <property type="match status" value="1"/>
</dbReference>
<organism evidence="3">
    <name type="scientific">hydrothermal vent metagenome</name>
    <dbReference type="NCBI Taxonomy" id="652676"/>
    <lineage>
        <taxon>unclassified sequences</taxon>
        <taxon>metagenomes</taxon>
        <taxon>ecological metagenomes</taxon>
    </lineage>
</organism>
<dbReference type="InterPro" id="IPR001763">
    <property type="entry name" value="Rhodanese-like_dom"/>
</dbReference>
<feature type="domain" description="Rhodanese" evidence="2">
    <location>
        <begin position="12"/>
        <end position="54"/>
    </location>
</feature>
<dbReference type="GO" id="GO:0005737">
    <property type="term" value="C:cytoplasm"/>
    <property type="evidence" value="ECO:0007669"/>
    <property type="project" value="TreeGrafter"/>
</dbReference>
<dbReference type="PANTHER" id="PTHR13847">
    <property type="entry name" value="SARCOSINE DEHYDROGENASE-RELATED"/>
    <property type="match status" value="1"/>
</dbReference>
<feature type="transmembrane region" description="Helical" evidence="1">
    <location>
        <begin position="12"/>
        <end position="29"/>
    </location>
</feature>